<keyword evidence="3" id="KW-1185">Reference proteome</keyword>
<proteinExistence type="predicted"/>
<evidence type="ECO:0000313" key="2">
    <source>
        <dbReference type="EMBL" id="NUB00529.1"/>
    </source>
</evidence>
<name>A0ABX2KBJ1_9PROT</name>
<organism evidence="2 3">
    <name type="scientific">Azospirillum melinis</name>
    <dbReference type="NCBI Taxonomy" id="328839"/>
    <lineage>
        <taxon>Bacteria</taxon>
        <taxon>Pseudomonadati</taxon>
        <taxon>Pseudomonadota</taxon>
        <taxon>Alphaproteobacteria</taxon>
        <taxon>Rhodospirillales</taxon>
        <taxon>Azospirillaceae</taxon>
        <taxon>Azospirillum</taxon>
    </lineage>
</organism>
<protein>
    <submittedName>
        <fullName evidence="2">Uncharacterized protein</fullName>
    </submittedName>
</protein>
<accession>A0ABX2KBJ1</accession>
<dbReference type="Proteomes" id="UP000605086">
    <property type="component" value="Unassembled WGS sequence"/>
</dbReference>
<sequence>MQRSGRRWRYAVAMMVVLAAVPAAAAQDGAVIRLAQELGGEIGVACRFLDLDQRPVPPEAGMLCDAAADFVTRKAGGHGKTVVRLGLSAVTPDAEPVETPPAVDGPILLVVLEGRQDWSGTAHPRLLLRARPVRDGIAVPSVGLPPASIELGSEGWQAAADRALERVVGFALRDG</sequence>
<keyword evidence="1" id="KW-0732">Signal</keyword>
<comment type="caution">
    <text evidence="2">The sequence shown here is derived from an EMBL/GenBank/DDBJ whole genome shotgun (WGS) entry which is preliminary data.</text>
</comment>
<dbReference type="EMBL" id="WHOS01000016">
    <property type="protein sequence ID" value="NUB00529.1"/>
    <property type="molecule type" value="Genomic_DNA"/>
</dbReference>
<evidence type="ECO:0000313" key="3">
    <source>
        <dbReference type="Proteomes" id="UP000605086"/>
    </source>
</evidence>
<feature type="chain" id="PRO_5046639862" evidence="1">
    <location>
        <begin position="26"/>
        <end position="175"/>
    </location>
</feature>
<reference evidence="2 3" key="1">
    <citation type="submission" date="2019-10" db="EMBL/GenBank/DDBJ databases">
        <title>Genome sequence of Azospirillum melinis.</title>
        <authorList>
            <person name="Ambrosini A."/>
            <person name="Sant'Anna F.H."/>
            <person name="Cassan F.D."/>
            <person name="Souza E.M."/>
            <person name="Passaglia L.M.P."/>
        </authorList>
    </citation>
    <scope>NUCLEOTIDE SEQUENCE [LARGE SCALE GENOMIC DNA]</scope>
    <source>
        <strain evidence="2 3">TMCY0552</strain>
    </source>
</reference>
<evidence type="ECO:0000256" key="1">
    <source>
        <dbReference type="SAM" id="SignalP"/>
    </source>
</evidence>
<gene>
    <name evidence="2" type="ORF">GBZ48_14650</name>
</gene>
<dbReference type="RefSeq" id="WP_174471708.1">
    <property type="nucleotide sequence ID" value="NZ_JAGINN010000001.1"/>
</dbReference>
<feature type="signal peptide" evidence="1">
    <location>
        <begin position="1"/>
        <end position="25"/>
    </location>
</feature>